<name>A0A2S7FFB8_CLOBU</name>
<keyword evidence="3" id="KW-0963">Cytoplasm</keyword>
<dbReference type="EMBL" id="LRDH01000013">
    <property type="protein sequence ID" value="PPV17599.1"/>
    <property type="molecule type" value="Genomic_DNA"/>
</dbReference>
<keyword evidence="6" id="KW-0598">Phosphotransferase system</keyword>
<dbReference type="AlphaFoldDB" id="A0A2S7FFB8"/>
<evidence type="ECO:0000259" key="8">
    <source>
        <dbReference type="PROSITE" id="PS51101"/>
    </source>
</evidence>
<evidence type="ECO:0000313" key="9">
    <source>
        <dbReference type="EMBL" id="PPV17599.1"/>
    </source>
</evidence>
<evidence type="ECO:0000313" key="10">
    <source>
        <dbReference type="Proteomes" id="UP000238081"/>
    </source>
</evidence>
<dbReference type="GO" id="GO:0009401">
    <property type="term" value="P:phosphoenolpyruvate-dependent sugar phosphotransferase system"/>
    <property type="evidence" value="ECO:0007669"/>
    <property type="project" value="UniProtKB-KW"/>
</dbReference>
<dbReference type="GO" id="GO:0008982">
    <property type="term" value="F:protein-N(PI)-phosphohistidine-sugar phosphotransferase activity"/>
    <property type="evidence" value="ECO:0007669"/>
    <property type="project" value="InterPro"/>
</dbReference>
<dbReference type="RefSeq" id="WP_043663639.1">
    <property type="nucleotide sequence ID" value="NZ_JBBNPO010000007.1"/>
</dbReference>
<keyword evidence="7" id="KW-0418">Kinase</keyword>
<dbReference type="SUPFAM" id="SSF52728">
    <property type="entry name" value="PTS IIb component"/>
    <property type="match status" value="1"/>
</dbReference>
<keyword evidence="5" id="KW-0808">Transferase</keyword>
<gene>
    <name evidence="9" type="ORF">AWN73_07550</name>
</gene>
<dbReference type="Gene3D" id="3.40.35.10">
    <property type="entry name" value="Phosphotransferase system, sorbose subfamily IIB component"/>
    <property type="match status" value="1"/>
</dbReference>
<dbReference type="InterPro" id="IPR004720">
    <property type="entry name" value="PTS_IIB_sorbose-sp"/>
</dbReference>
<protein>
    <submittedName>
        <fullName evidence="9">PTS sugar transporter subunit IIC</fullName>
    </submittedName>
</protein>
<dbReference type="GO" id="GO:0005737">
    <property type="term" value="C:cytoplasm"/>
    <property type="evidence" value="ECO:0007669"/>
    <property type="project" value="UniProtKB-SubCell"/>
</dbReference>
<comment type="caution">
    <text evidence="9">The sequence shown here is derived from an EMBL/GenBank/DDBJ whole genome shotgun (WGS) entry which is preliminary data.</text>
</comment>
<dbReference type="PROSITE" id="PS51101">
    <property type="entry name" value="PTS_EIIB_TYPE_4"/>
    <property type="match status" value="1"/>
</dbReference>
<sequence length="169" mass="19209">MQGIVHIRIDDRLLHGQVVAFWSNSLQISRVMVINDEVANDELQKTFLRMVAPANIRTSILSKETAVKNILNEKYLGQKVMIIVKNPKDILDLIDLGLEIKEVNVGNMASRKGTIQIKRSVSITNDELENFLELENRGVLLTAMMVPDEGKNYLRDYLKKAIDIFSTKN</sequence>
<keyword evidence="2" id="KW-0813">Transport</keyword>
<dbReference type="InterPro" id="IPR036667">
    <property type="entry name" value="PTS_IIB_sorbose-sp_sf"/>
</dbReference>
<feature type="domain" description="PTS EIIB type-4" evidence="8">
    <location>
        <begin position="1"/>
        <end position="165"/>
    </location>
</feature>
<evidence type="ECO:0000256" key="5">
    <source>
        <dbReference type="ARBA" id="ARBA00022679"/>
    </source>
</evidence>
<dbReference type="Pfam" id="PF03830">
    <property type="entry name" value="PTSIIB_sorb"/>
    <property type="match status" value="1"/>
</dbReference>
<dbReference type="GO" id="GO:0016301">
    <property type="term" value="F:kinase activity"/>
    <property type="evidence" value="ECO:0007669"/>
    <property type="project" value="UniProtKB-KW"/>
</dbReference>
<evidence type="ECO:0000256" key="7">
    <source>
        <dbReference type="ARBA" id="ARBA00022777"/>
    </source>
</evidence>
<evidence type="ECO:0000256" key="6">
    <source>
        <dbReference type="ARBA" id="ARBA00022683"/>
    </source>
</evidence>
<accession>A0A2S7FFB8</accession>
<dbReference type="Proteomes" id="UP000238081">
    <property type="component" value="Unassembled WGS sequence"/>
</dbReference>
<reference evidence="9 10" key="1">
    <citation type="submission" date="2016-01" db="EMBL/GenBank/DDBJ databases">
        <title>Characterization of the Clostridium difficile lineages that are prevalent in Hong Kong and China.</title>
        <authorList>
            <person name="Kwok J.S.-L."/>
            <person name="Lam W.-Y."/>
            <person name="Ip M."/>
            <person name="Chan T.-F."/>
            <person name="Hawkey P.M."/>
            <person name="Tsui S.K.-W."/>
        </authorList>
    </citation>
    <scope>NUCLEOTIDE SEQUENCE [LARGE SCALE GENOMIC DNA]</scope>
    <source>
        <strain evidence="9 10">300064</strain>
    </source>
</reference>
<keyword evidence="4 9" id="KW-0762">Sugar transport</keyword>
<comment type="subcellular location">
    <subcellularLocation>
        <location evidence="1">Cytoplasm</location>
    </subcellularLocation>
</comment>
<evidence type="ECO:0000256" key="2">
    <source>
        <dbReference type="ARBA" id="ARBA00022448"/>
    </source>
</evidence>
<evidence type="ECO:0000256" key="3">
    <source>
        <dbReference type="ARBA" id="ARBA00022490"/>
    </source>
</evidence>
<evidence type="ECO:0000256" key="4">
    <source>
        <dbReference type="ARBA" id="ARBA00022597"/>
    </source>
</evidence>
<evidence type="ECO:0000256" key="1">
    <source>
        <dbReference type="ARBA" id="ARBA00004496"/>
    </source>
</evidence>
<proteinExistence type="predicted"/>
<organism evidence="9 10">
    <name type="scientific">Clostridium butyricum</name>
    <dbReference type="NCBI Taxonomy" id="1492"/>
    <lineage>
        <taxon>Bacteria</taxon>
        <taxon>Bacillati</taxon>
        <taxon>Bacillota</taxon>
        <taxon>Clostridia</taxon>
        <taxon>Eubacteriales</taxon>
        <taxon>Clostridiaceae</taxon>
        <taxon>Clostridium</taxon>
    </lineage>
</organism>